<dbReference type="Proteomes" id="UP000253314">
    <property type="component" value="Unassembled WGS sequence"/>
</dbReference>
<comment type="caution">
    <text evidence="2">The sequence shown here is derived from an EMBL/GenBank/DDBJ whole genome shotgun (WGS) entry which is preliminary data.</text>
</comment>
<reference evidence="2 3" key="1">
    <citation type="submission" date="2018-07" db="EMBL/GenBank/DDBJ databases">
        <title>Lottiidibacillus patelloidae gen. nov., sp. nov., isolated from the intestinal tract of a marine limpet and the reclassification of B. taeanensis BH030017T, B. algicola KMM 3737T and B. hwajinpoensis SW-72T as genus Lottiidibacillus.</title>
        <authorList>
            <person name="Liu R."/>
            <person name="Huang Z."/>
        </authorList>
    </citation>
    <scope>NUCLEOTIDE SEQUENCE [LARGE SCALE GENOMIC DNA]</scope>
    <source>
        <strain evidence="2 3">BH030017</strain>
    </source>
</reference>
<gene>
    <name evidence="2" type="ORF">DS031_17995</name>
</gene>
<proteinExistence type="predicted"/>
<evidence type="ECO:0000313" key="3">
    <source>
        <dbReference type="Proteomes" id="UP000253314"/>
    </source>
</evidence>
<organism evidence="2 3">
    <name type="scientific">Bacillus taeanensis</name>
    <dbReference type="NCBI Taxonomy" id="273032"/>
    <lineage>
        <taxon>Bacteria</taxon>
        <taxon>Bacillati</taxon>
        <taxon>Bacillota</taxon>
        <taxon>Bacilli</taxon>
        <taxon>Bacillales</taxon>
        <taxon>Bacillaceae</taxon>
        <taxon>Bacillus</taxon>
    </lineage>
</organism>
<name>A0A366XVS7_9BACI</name>
<protein>
    <submittedName>
        <fullName evidence="2">Uncharacterized protein</fullName>
    </submittedName>
</protein>
<dbReference type="EMBL" id="QOCW01000023">
    <property type="protein sequence ID" value="RBW68263.1"/>
    <property type="molecule type" value="Genomic_DNA"/>
</dbReference>
<evidence type="ECO:0000256" key="1">
    <source>
        <dbReference type="SAM" id="MobiDB-lite"/>
    </source>
</evidence>
<evidence type="ECO:0000313" key="2">
    <source>
        <dbReference type="EMBL" id="RBW68263.1"/>
    </source>
</evidence>
<keyword evidence="3" id="KW-1185">Reference proteome</keyword>
<feature type="region of interest" description="Disordered" evidence="1">
    <location>
        <begin position="1"/>
        <end position="24"/>
    </location>
</feature>
<sequence length="102" mass="11239">MFDKKGIFSENEGEGCAHEEAHSQAASRQSAGFLRFAVRNGGKPNDLVSVSLRYWQGYAGLADLAFPISFDPRTPFPSDKLKIKIRRTKEGNTLAGAPIKRI</sequence>
<accession>A0A366XVS7</accession>
<dbReference type="AlphaFoldDB" id="A0A366XVS7"/>